<evidence type="ECO:0000256" key="1">
    <source>
        <dbReference type="ARBA" id="ARBA00004496"/>
    </source>
</evidence>
<dbReference type="Proteomes" id="UP000075714">
    <property type="component" value="Unassembled WGS sequence"/>
</dbReference>
<dbReference type="GO" id="GO:0005509">
    <property type="term" value="F:calcium ion binding"/>
    <property type="evidence" value="ECO:0007669"/>
    <property type="project" value="InterPro"/>
</dbReference>
<dbReference type="EMBL" id="LSYV01000058">
    <property type="protein sequence ID" value="KXZ45192.1"/>
    <property type="molecule type" value="Genomic_DNA"/>
</dbReference>
<dbReference type="PANTHER" id="PTHR46212">
    <property type="entry name" value="PEFLIN"/>
    <property type="match status" value="1"/>
</dbReference>
<evidence type="ECO:0000256" key="3">
    <source>
        <dbReference type="ARBA" id="ARBA00022723"/>
    </source>
</evidence>
<dbReference type="InterPro" id="IPR002048">
    <property type="entry name" value="EF_hand_dom"/>
</dbReference>
<name>A0A150G5R3_GONPE</name>
<dbReference type="Gene3D" id="1.10.238.10">
    <property type="entry name" value="EF-hand"/>
    <property type="match status" value="1"/>
</dbReference>
<keyword evidence="2" id="KW-0963">Cytoplasm</keyword>
<keyword evidence="3" id="KW-0479">Metal-binding</keyword>
<dbReference type="Pfam" id="PF13499">
    <property type="entry name" value="EF-hand_7"/>
    <property type="match status" value="1"/>
</dbReference>
<sequence>MDLEAARLWFQSVDTNRSGHLDAHELKRALEMGRLNYTLHQVHQFIRVFDYQGDKKLDVNEFIQLHRFLCEVQDCFAAVGRGSPLLPAADLPTALARMGHQLEPQAMQAVLVRFDVSGRGGLALEDFLSACFFLMAARRVFYRFDPQQSGRATFDFNQFCYAAAHLP</sequence>
<comment type="caution">
    <text evidence="7">The sequence shown here is derived from an EMBL/GenBank/DDBJ whole genome shotgun (WGS) entry which is preliminary data.</text>
</comment>
<protein>
    <recommendedName>
        <fullName evidence="6">EF-hand domain-containing protein</fullName>
    </recommendedName>
</protein>
<dbReference type="PROSITE" id="PS50222">
    <property type="entry name" value="EF_HAND_2"/>
    <property type="match status" value="2"/>
</dbReference>
<proteinExistence type="predicted"/>
<evidence type="ECO:0000259" key="6">
    <source>
        <dbReference type="PROSITE" id="PS50222"/>
    </source>
</evidence>
<dbReference type="AlphaFoldDB" id="A0A150G5R3"/>
<organism evidence="7 8">
    <name type="scientific">Gonium pectorale</name>
    <name type="common">Green alga</name>
    <dbReference type="NCBI Taxonomy" id="33097"/>
    <lineage>
        <taxon>Eukaryota</taxon>
        <taxon>Viridiplantae</taxon>
        <taxon>Chlorophyta</taxon>
        <taxon>core chlorophytes</taxon>
        <taxon>Chlorophyceae</taxon>
        <taxon>CS clade</taxon>
        <taxon>Chlamydomonadales</taxon>
        <taxon>Volvocaceae</taxon>
        <taxon>Gonium</taxon>
    </lineage>
</organism>
<dbReference type="InterPro" id="IPR051426">
    <property type="entry name" value="Peflin/Sorcin_CaBP"/>
</dbReference>
<dbReference type="GO" id="GO:0005737">
    <property type="term" value="C:cytoplasm"/>
    <property type="evidence" value="ECO:0007669"/>
    <property type="project" value="UniProtKB-SubCell"/>
</dbReference>
<evidence type="ECO:0000256" key="2">
    <source>
        <dbReference type="ARBA" id="ARBA00022490"/>
    </source>
</evidence>
<dbReference type="InterPro" id="IPR018247">
    <property type="entry name" value="EF_Hand_1_Ca_BS"/>
</dbReference>
<keyword evidence="5" id="KW-0106">Calcium</keyword>
<dbReference type="GO" id="GO:0048306">
    <property type="term" value="F:calcium-dependent protein binding"/>
    <property type="evidence" value="ECO:0007669"/>
    <property type="project" value="UniProtKB-ARBA"/>
</dbReference>
<evidence type="ECO:0000256" key="5">
    <source>
        <dbReference type="ARBA" id="ARBA00022837"/>
    </source>
</evidence>
<evidence type="ECO:0000313" key="8">
    <source>
        <dbReference type="Proteomes" id="UP000075714"/>
    </source>
</evidence>
<dbReference type="OrthoDB" id="186625at2759"/>
<dbReference type="PROSITE" id="PS00018">
    <property type="entry name" value="EF_HAND_1"/>
    <property type="match status" value="1"/>
</dbReference>
<comment type="subcellular location">
    <subcellularLocation>
        <location evidence="1">Cytoplasm</location>
    </subcellularLocation>
</comment>
<dbReference type="STRING" id="33097.A0A150G5R3"/>
<feature type="domain" description="EF-hand" evidence="6">
    <location>
        <begin position="1"/>
        <end position="36"/>
    </location>
</feature>
<keyword evidence="8" id="KW-1185">Reference proteome</keyword>
<accession>A0A150G5R3</accession>
<gene>
    <name evidence="7" type="ORF">GPECTOR_57g482</name>
</gene>
<evidence type="ECO:0000313" key="7">
    <source>
        <dbReference type="EMBL" id="KXZ45192.1"/>
    </source>
</evidence>
<dbReference type="InterPro" id="IPR011992">
    <property type="entry name" value="EF-hand-dom_pair"/>
</dbReference>
<reference evidence="8" key="1">
    <citation type="journal article" date="2016" name="Nat. Commun.">
        <title>The Gonium pectorale genome demonstrates co-option of cell cycle regulation during the evolution of multicellularity.</title>
        <authorList>
            <person name="Hanschen E.R."/>
            <person name="Marriage T.N."/>
            <person name="Ferris P.J."/>
            <person name="Hamaji T."/>
            <person name="Toyoda A."/>
            <person name="Fujiyama A."/>
            <person name="Neme R."/>
            <person name="Noguchi H."/>
            <person name="Minakuchi Y."/>
            <person name="Suzuki M."/>
            <person name="Kawai-Toyooka H."/>
            <person name="Smith D.R."/>
            <person name="Sparks H."/>
            <person name="Anderson J."/>
            <person name="Bakaric R."/>
            <person name="Luria V."/>
            <person name="Karger A."/>
            <person name="Kirschner M.W."/>
            <person name="Durand P.M."/>
            <person name="Michod R.E."/>
            <person name="Nozaki H."/>
            <person name="Olson B.J."/>
        </authorList>
    </citation>
    <scope>NUCLEOTIDE SEQUENCE [LARGE SCALE GENOMIC DNA]</scope>
    <source>
        <strain evidence="8">NIES-2863</strain>
    </source>
</reference>
<dbReference type="PANTHER" id="PTHR46212:SF3">
    <property type="entry name" value="GH27120P"/>
    <property type="match status" value="1"/>
</dbReference>
<dbReference type="SUPFAM" id="SSF47473">
    <property type="entry name" value="EF-hand"/>
    <property type="match status" value="1"/>
</dbReference>
<feature type="domain" description="EF-hand" evidence="6">
    <location>
        <begin position="37"/>
        <end position="72"/>
    </location>
</feature>
<evidence type="ECO:0000256" key="4">
    <source>
        <dbReference type="ARBA" id="ARBA00022737"/>
    </source>
</evidence>
<keyword evidence="4" id="KW-0677">Repeat</keyword>